<dbReference type="RefSeq" id="WP_183969736.1">
    <property type="nucleotide sequence ID" value="NZ_BAABEW010000024.1"/>
</dbReference>
<dbReference type="Proteomes" id="UP000532440">
    <property type="component" value="Unassembled WGS sequence"/>
</dbReference>
<organism evidence="1 2">
    <name type="scientific">Quisquiliibacterium transsilvanicum</name>
    <dbReference type="NCBI Taxonomy" id="1549638"/>
    <lineage>
        <taxon>Bacteria</taxon>
        <taxon>Pseudomonadati</taxon>
        <taxon>Pseudomonadota</taxon>
        <taxon>Betaproteobacteria</taxon>
        <taxon>Burkholderiales</taxon>
        <taxon>Burkholderiaceae</taxon>
        <taxon>Quisquiliibacterium</taxon>
    </lineage>
</organism>
<keyword evidence="2" id="KW-1185">Reference proteome</keyword>
<accession>A0A7W8MAF7</accession>
<comment type="caution">
    <text evidence="1">The sequence shown here is derived from an EMBL/GenBank/DDBJ whole genome shotgun (WGS) entry which is preliminary data.</text>
</comment>
<evidence type="ECO:0008006" key="3">
    <source>
        <dbReference type="Google" id="ProtNLM"/>
    </source>
</evidence>
<gene>
    <name evidence="1" type="ORF">HNQ70_003338</name>
</gene>
<evidence type="ECO:0000313" key="2">
    <source>
        <dbReference type="Proteomes" id="UP000532440"/>
    </source>
</evidence>
<proteinExistence type="predicted"/>
<reference evidence="1 2" key="1">
    <citation type="submission" date="2020-08" db="EMBL/GenBank/DDBJ databases">
        <title>Genomic Encyclopedia of Type Strains, Phase IV (KMG-IV): sequencing the most valuable type-strain genomes for metagenomic binning, comparative biology and taxonomic classification.</title>
        <authorList>
            <person name="Goeker M."/>
        </authorList>
    </citation>
    <scope>NUCLEOTIDE SEQUENCE [LARGE SCALE GENOMIC DNA]</scope>
    <source>
        <strain evidence="1 2">DSM 29781</strain>
    </source>
</reference>
<dbReference type="EMBL" id="JACHGB010000006">
    <property type="protein sequence ID" value="MBB5273310.1"/>
    <property type="molecule type" value="Genomic_DNA"/>
</dbReference>
<protein>
    <recommendedName>
        <fullName evidence="3">Formylmethanofuran dehydrogenase subunit E domain-containing protein</fullName>
    </recommendedName>
</protein>
<sequence length="214" mass="23031">MNVETREQGFPAFFADAPTLTVRDPLALFLGAASQGLIEYRYSDAVRLAGHSCPTVAGAYLMVLNGLRALHGSDLPVRGEIEVSMAGAADSGVTGVIASVAQLLTGAAAETGFQGIGMGRRFARQGLLKFTEPVDGELGLRRRDTGAAVQVRLDASVVPWDAEMRPLMLRAVVGSASPEELERFGLLWQERVRRMLVEHATDPRMIQVTAWQPA</sequence>
<evidence type="ECO:0000313" key="1">
    <source>
        <dbReference type="EMBL" id="MBB5273310.1"/>
    </source>
</evidence>
<name>A0A7W8MAF7_9BURK</name>
<dbReference type="AlphaFoldDB" id="A0A7W8MAF7"/>